<proteinExistence type="predicted"/>
<dbReference type="Gene3D" id="3.20.20.140">
    <property type="entry name" value="Metal-dependent hydrolases"/>
    <property type="match status" value="1"/>
</dbReference>
<name>A0ABQ0UL62_9MICO</name>
<sequence length="339" mass="36788">MNRFTVLMSEPVHRTATAEEARVGDPASVPSRPPLRTPVVGGRTDTHQHVWPAAFVEALRGRSTTPRLVDGWTLLTEGEAPYAVDPGAHDVERRRARELAEGKDDVLVSLSSPLGIEHLPGAEARDLIDVWHRSALELGDPFRVWAATPVDEHDLVGLSEILRHERVVGLQLPATCLLDPAAVQRMAPVLDVVAVAGKPVMVHPGPAPSVADTPAWWPAVVPYVSQLQSAWFAWHQGGRLAHPTLRIVFVALAGLAPLHHERLVARGGEFGSVDPNVFYETSSYDTRAIDAVVRVVGVDPVVHGSDRPYAQPRDPGLGHAFTHAHVHANPRTLLTGEPR</sequence>
<gene>
    <name evidence="2" type="ORF">FFA01_05410</name>
</gene>
<reference evidence="2 3" key="1">
    <citation type="submission" date="2019-07" db="EMBL/GenBank/DDBJ databases">
        <title>Whole genome shotgun sequence of Frigoribacterium faeni NBRC 103066.</title>
        <authorList>
            <person name="Hosoyama A."/>
            <person name="Uohara A."/>
            <person name="Ohji S."/>
            <person name="Ichikawa N."/>
        </authorList>
    </citation>
    <scope>NUCLEOTIDE SEQUENCE [LARGE SCALE GENOMIC DNA]</scope>
    <source>
        <strain evidence="2 3">NBRC 103066</strain>
    </source>
</reference>
<evidence type="ECO:0000313" key="2">
    <source>
        <dbReference type="EMBL" id="GEK82232.1"/>
    </source>
</evidence>
<comment type="caution">
    <text evidence="2">The sequence shown here is derived from an EMBL/GenBank/DDBJ whole genome shotgun (WGS) entry which is preliminary data.</text>
</comment>
<evidence type="ECO:0000256" key="1">
    <source>
        <dbReference type="SAM" id="MobiDB-lite"/>
    </source>
</evidence>
<accession>A0ABQ0UL62</accession>
<evidence type="ECO:0000313" key="3">
    <source>
        <dbReference type="Proteomes" id="UP000321154"/>
    </source>
</evidence>
<dbReference type="EMBL" id="BJUV01000003">
    <property type="protein sequence ID" value="GEK82232.1"/>
    <property type="molecule type" value="Genomic_DNA"/>
</dbReference>
<dbReference type="Proteomes" id="UP000321154">
    <property type="component" value="Unassembled WGS sequence"/>
</dbReference>
<dbReference type="InterPro" id="IPR032466">
    <property type="entry name" value="Metal_Hydrolase"/>
</dbReference>
<protein>
    <recommendedName>
        <fullName evidence="4">Amidohydrolase</fullName>
    </recommendedName>
</protein>
<feature type="region of interest" description="Disordered" evidence="1">
    <location>
        <begin position="15"/>
        <end position="35"/>
    </location>
</feature>
<keyword evidence="3" id="KW-1185">Reference proteome</keyword>
<evidence type="ECO:0008006" key="4">
    <source>
        <dbReference type="Google" id="ProtNLM"/>
    </source>
</evidence>
<organism evidence="2 3">
    <name type="scientific">Frigoribacterium faeni</name>
    <dbReference type="NCBI Taxonomy" id="145483"/>
    <lineage>
        <taxon>Bacteria</taxon>
        <taxon>Bacillati</taxon>
        <taxon>Actinomycetota</taxon>
        <taxon>Actinomycetes</taxon>
        <taxon>Micrococcales</taxon>
        <taxon>Microbacteriaceae</taxon>
        <taxon>Frigoribacterium</taxon>
    </lineage>
</organism>
<dbReference type="SUPFAM" id="SSF51556">
    <property type="entry name" value="Metallo-dependent hydrolases"/>
    <property type="match status" value="1"/>
</dbReference>